<evidence type="ECO:0000256" key="2">
    <source>
        <dbReference type="ARBA" id="ARBA00022722"/>
    </source>
</evidence>
<organism evidence="8 9">
    <name type="scientific">Mesorhabditis belari</name>
    <dbReference type="NCBI Taxonomy" id="2138241"/>
    <lineage>
        <taxon>Eukaryota</taxon>
        <taxon>Metazoa</taxon>
        <taxon>Ecdysozoa</taxon>
        <taxon>Nematoda</taxon>
        <taxon>Chromadorea</taxon>
        <taxon>Rhabditida</taxon>
        <taxon>Rhabditina</taxon>
        <taxon>Rhabditomorpha</taxon>
        <taxon>Rhabditoidea</taxon>
        <taxon>Rhabditidae</taxon>
        <taxon>Mesorhabditinae</taxon>
        <taxon>Mesorhabditis</taxon>
    </lineage>
</organism>
<accession>A0AAF3FPX8</accession>
<dbReference type="GO" id="GO:0005737">
    <property type="term" value="C:cytoplasm"/>
    <property type="evidence" value="ECO:0007669"/>
    <property type="project" value="TreeGrafter"/>
</dbReference>
<keyword evidence="2" id="KW-0540">Nuclease</keyword>
<evidence type="ECO:0000256" key="7">
    <source>
        <dbReference type="SAM" id="MobiDB-lite"/>
    </source>
</evidence>
<dbReference type="GO" id="GO:0006308">
    <property type="term" value="P:DNA catabolic process"/>
    <property type="evidence" value="ECO:0007669"/>
    <property type="project" value="TreeGrafter"/>
</dbReference>
<evidence type="ECO:0000256" key="4">
    <source>
        <dbReference type="ARBA" id="ARBA00022801"/>
    </source>
</evidence>
<keyword evidence="4" id="KW-0378">Hydrolase</keyword>
<keyword evidence="8" id="KW-1185">Reference proteome</keyword>
<dbReference type="Gene3D" id="3.30.420.10">
    <property type="entry name" value="Ribonuclease H-like superfamily/Ribonuclease H"/>
    <property type="match status" value="2"/>
</dbReference>
<evidence type="ECO:0000313" key="9">
    <source>
        <dbReference type="WBParaSite" id="MBELARI_LOCUS9257.1"/>
    </source>
</evidence>
<name>A0AAF3FPX8_9BILA</name>
<evidence type="ECO:0000256" key="6">
    <source>
        <dbReference type="ARBA" id="ARBA00022842"/>
    </source>
</evidence>
<dbReference type="InterPro" id="IPR040393">
    <property type="entry name" value="TREX1/2"/>
</dbReference>
<feature type="region of interest" description="Disordered" evidence="7">
    <location>
        <begin position="1"/>
        <end position="84"/>
    </location>
</feature>
<feature type="compositionally biased region" description="Low complexity" evidence="7">
    <location>
        <begin position="47"/>
        <end position="58"/>
    </location>
</feature>
<dbReference type="PANTHER" id="PTHR13058:SF19">
    <property type="entry name" value="LD40940P"/>
    <property type="match status" value="1"/>
</dbReference>
<dbReference type="InterPro" id="IPR036397">
    <property type="entry name" value="RNaseH_sf"/>
</dbReference>
<evidence type="ECO:0000313" key="8">
    <source>
        <dbReference type="Proteomes" id="UP000887575"/>
    </source>
</evidence>
<comment type="cofactor">
    <cofactor evidence="1">
        <name>Mg(2+)</name>
        <dbReference type="ChEBI" id="CHEBI:18420"/>
    </cofactor>
</comment>
<dbReference type="WBParaSite" id="MBELARI_LOCUS9257.1">
    <property type="protein sequence ID" value="MBELARI_LOCUS9257.1"/>
    <property type="gene ID" value="MBELARI_LOCUS9257"/>
</dbReference>
<keyword evidence="6" id="KW-0460">Magnesium</keyword>
<dbReference type="PANTHER" id="PTHR13058">
    <property type="entry name" value="THREE PRIME REPAIR EXONUCLEASE 1, 2"/>
    <property type="match status" value="1"/>
</dbReference>
<evidence type="ECO:0000256" key="1">
    <source>
        <dbReference type="ARBA" id="ARBA00001946"/>
    </source>
</evidence>
<evidence type="ECO:0000256" key="3">
    <source>
        <dbReference type="ARBA" id="ARBA00022723"/>
    </source>
</evidence>
<evidence type="ECO:0000256" key="5">
    <source>
        <dbReference type="ARBA" id="ARBA00022839"/>
    </source>
</evidence>
<dbReference type="SUPFAM" id="SSF53098">
    <property type="entry name" value="Ribonuclease H-like"/>
    <property type="match status" value="1"/>
</dbReference>
<proteinExistence type="predicted"/>
<dbReference type="Proteomes" id="UP000887575">
    <property type="component" value="Unassembled WGS sequence"/>
</dbReference>
<protein>
    <recommendedName>
        <fullName evidence="10">Three prime repair exonuclease</fullName>
    </recommendedName>
</protein>
<keyword evidence="5" id="KW-0269">Exonuclease</keyword>
<reference evidence="9" key="1">
    <citation type="submission" date="2024-02" db="UniProtKB">
        <authorList>
            <consortium name="WormBaseParasite"/>
        </authorList>
    </citation>
    <scope>IDENTIFICATION</scope>
</reference>
<dbReference type="AlphaFoldDB" id="A0AAF3FPX8"/>
<dbReference type="GO" id="GO:0008296">
    <property type="term" value="F:3'-5'-DNA exonuclease activity"/>
    <property type="evidence" value="ECO:0007669"/>
    <property type="project" value="TreeGrafter"/>
</dbReference>
<feature type="region of interest" description="Disordered" evidence="7">
    <location>
        <begin position="331"/>
        <end position="380"/>
    </location>
</feature>
<dbReference type="GO" id="GO:0003676">
    <property type="term" value="F:nucleic acid binding"/>
    <property type="evidence" value="ECO:0007669"/>
    <property type="project" value="InterPro"/>
</dbReference>
<dbReference type="InterPro" id="IPR012337">
    <property type="entry name" value="RNaseH-like_sf"/>
</dbReference>
<sequence length="512" mass="58130">MVTGEDKTSVDSFDVDPWDEPSTSNTHQLTAIRVKQEAMKSQIETQMPDSVDSPSMSMQAERASPVEDFENEPQITSPPAKRPQNRGFLQVKTFVFFDLETTGLILEPPSIEGSITERGQATAGLERFIRETSLHSYPHVTELAMVAVDRDILKSAMHRMSDKDHTLRNNGELKSRRVSLPCSVHSRLIKPILTEAEWIELENKRKEKPFVFHIGRFEMERQRTFLDEWLGIRIFLQGLPKPACLVAHNGLKFDFPILFGELLRNHVINDAIPSEVYFLDSLLAFRSIDDAIYTEMRSLISALDWKMSLFNGNSKVFEQIPVQKAPAKQVQVTTARTTEDRDLFEESPQSASHTLAPMESYEMKTPERPPPTRNSLSEPSKLTARRSLFSPNAKAVQSPTSCSEANVEEVPVDHPLLYLNSEQWSPSKKNRELSKYFLKTSNGKWEFDKNAAMSDSRVRGSYKLENLYSKNIHDTYDAHSAEPDCHALAQVCLSYGEAFVNYADKMAATFPF</sequence>
<dbReference type="GO" id="GO:0046872">
    <property type="term" value="F:metal ion binding"/>
    <property type="evidence" value="ECO:0007669"/>
    <property type="project" value="UniProtKB-KW"/>
</dbReference>
<evidence type="ECO:0008006" key="10">
    <source>
        <dbReference type="Google" id="ProtNLM"/>
    </source>
</evidence>
<keyword evidence="3" id="KW-0479">Metal-binding</keyword>